<dbReference type="AlphaFoldDB" id="A0A7H0I578"/>
<dbReference type="SUPFAM" id="SSF56747">
    <property type="entry name" value="Prim-pol domain"/>
    <property type="match status" value="1"/>
</dbReference>
<accession>A0A7H0I578</accession>
<reference evidence="2 3" key="1">
    <citation type="submission" date="2020-08" db="EMBL/GenBank/DDBJ databases">
        <title>A novel species.</title>
        <authorList>
            <person name="Gao J."/>
        </authorList>
    </citation>
    <scope>NUCLEOTIDE SEQUENCE [LARGE SCALE GENOMIC DNA]</scope>
    <source>
        <strain evidence="2 3">CRPJ-33</strain>
        <plasmid evidence="2 3">unnamed2</plasmid>
    </source>
</reference>
<dbReference type="EMBL" id="CP060826">
    <property type="protein sequence ID" value="QNP67944.1"/>
    <property type="molecule type" value="Genomic_DNA"/>
</dbReference>
<geneLocation type="plasmid" evidence="2 3">
    <name>unnamed2</name>
</geneLocation>
<evidence type="ECO:0000313" key="3">
    <source>
        <dbReference type="Proteomes" id="UP000516230"/>
    </source>
</evidence>
<name>A0A7H0I578_9ACTN</name>
<proteinExistence type="predicted"/>
<keyword evidence="2" id="KW-0614">Plasmid</keyword>
<evidence type="ECO:0000259" key="1">
    <source>
        <dbReference type="SMART" id="SM00943"/>
    </source>
</evidence>
<dbReference type="KEGG" id="sgj:IAG43_33445"/>
<protein>
    <submittedName>
        <fullName evidence="2">Bifunctional DNA primase/polymerase</fullName>
    </submittedName>
</protein>
<feature type="domain" description="DNA primase/polymerase bifunctional N-terminal" evidence="1">
    <location>
        <begin position="1"/>
        <end position="212"/>
    </location>
</feature>
<evidence type="ECO:0000313" key="2">
    <source>
        <dbReference type="EMBL" id="QNP67944.1"/>
    </source>
</evidence>
<dbReference type="Pfam" id="PF09250">
    <property type="entry name" value="Prim-Pol"/>
    <property type="match status" value="1"/>
</dbReference>
<sequence length="334" mass="35517">MASRQWPVHPLAPGRKTPAANCAECRTRSHDPSRCPCHARGGWCHGFHSATTDPARIDGWWGREPRAGVGVSCGPAGLVVLDVDAHAAQVPGRDRLLPGIGIPDQVDLDGLASGFDTLALLAAYRGQQNPAEDETTLRVRTPSGGLHIWYLNPEPATRFRSSTGSSPRTALAWQVDVRAHGGYIVAPATRTPAGVYTPAGAVREPAPLPAWLATELTRTGHVIRPSPLPAPRPAAKTSHARYGAAEGLLEPLLESVRECAALSEGTGFTEKLNRAAYTAGGLVGAGHLNQDETRRRLSEAAHYARPHQHRRSESIIDAALSAGASRPFHPRGLA</sequence>
<dbReference type="InterPro" id="IPR015330">
    <property type="entry name" value="DNA_primase/pol_bifunc_N"/>
</dbReference>
<keyword evidence="3" id="KW-1185">Reference proteome</keyword>
<organism evidence="2 3">
    <name type="scientific">Streptomyces genisteinicus</name>
    <dbReference type="NCBI Taxonomy" id="2768068"/>
    <lineage>
        <taxon>Bacteria</taxon>
        <taxon>Bacillati</taxon>
        <taxon>Actinomycetota</taxon>
        <taxon>Actinomycetes</taxon>
        <taxon>Kitasatosporales</taxon>
        <taxon>Streptomycetaceae</taxon>
        <taxon>Streptomyces</taxon>
    </lineage>
</organism>
<dbReference type="Proteomes" id="UP000516230">
    <property type="component" value="Plasmid unnamed2"/>
</dbReference>
<gene>
    <name evidence="2" type="ORF">IAG43_33445</name>
</gene>
<dbReference type="SMART" id="SM00943">
    <property type="entry name" value="Prim-Pol"/>
    <property type="match status" value="1"/>
</dbReference>
<dbReference type="CDD" id="cd04859">
    <property type="entry name" value="Prim_Pol"/>
    <property type="match status" value="1"/>
</dbReference>